<sequence precursor="true">MTPWKKPGIFILLALLLIIAPAEAAVTGNTTPESSGPSDIRGSPVQTPYWITVDTLPVGTHSTGDSFIVSGKTSFPSGYEIDFWAYQSQYLPGSPDLLPPTYSGSTLVTDGLSGENKWSFFVNTTQFRKILKNGTTIQSAALSGEYTLSIGPSGMVMYPFTLVEKNASPVAVSVPVSSDHTDNPPMSPRTTPAPIPVTIPVTALLIGISLLLRKQE</sequence>
<dbReference type="Proteomes" id="UP000010824">
    <property type="component" value="Chromosome"/>
</dbReference>
<accession>L0HHV7</accession>
<name>L0HHV7_METFS</name>
<evidence type="ECO:0000313" key="4">
    <source>
        <dbReference type="Proteomes" id="UP000010824"/>
    </source>
</evidence>
<dbReference type="eggNOG" id="arCOG03906">
    <property type="taxonomic scope" value="Archaea"/>
</dbReference>
<dbReference type="AlphaFoldDB" id="L0HHV7"/>
<proteinExistence type="predicted"/>
<evidence type="ECO:0000256" key="2">
    <source>
        <dbReference type="SAM" id="Phobius"/>
    </source>
</evidence>
<feature type="transmembrane region" description="Helical" evidence="2">
    <location>
        <begin position="193"/>
        <end position="212"/>
    </location>
</feature>
<dbReference type="KEGG" id="mfo:Metfor_2352"/>
<dbReference type="STRING" id="593750.Metfor_2352"/>
<dbReference type="RefSeq" id="WP_015286318.1">
    <property type="nucleotide sequence ID" value="NC_019943.1"/>
</dbReference>
<feature type="region of interest" description="Disordered" evidence="1">
    <location>
        <begin position="174"/>
        <end position="193"/>
    </location>
</feature>
<dbReference type="EMBL" id="CP003167">
    <property type="protein sequence ID" value="AGB03356.1"/>
    <property type="molecule type" value="Genomic_DNA"/>
</dbReference>
<keyword evidence="4" id="KW-1185">Reference proteome</keyword>
<reference evidence="4" key="1">
    <citation type="submission" date="2011-12" db="EMBL/GenBank/DDBJ databases">
        <title>Complete sequence of Methanoregula formicicum SMSP.</title>
        <authorList>
            <person name="Lucas S."/>
            <person name="Han J."/>
            <person name="Lapidus A."/>
            <person name="Cheng J.-F."/>
            <person name="Goodwin L."/>
            <person name="Pitluck S."/>
            <person name="Peters L."/>
            <person name="Ovchinnikova G."/>
            <person name="Teshima H."/>
            <person name="Detter J.C."/>
            <person name="Han C."/>
            <person name="Tapia R."/>
            <person name="Land M."/>
            <person name="Hauser L."/>
            <person name="Kyrpides N."/>
            <person name="Ivanova N."/>
            <person name="Pagani I."/>
            <person name="Imachi H."/>
            <person name="Tamaki H."/>
            <person name="Sekiguchi Y."/>
            <person name="Kamagata Y."/>
            <person name="Cadillo-Quiroz H."/>
            <person name="Zinder S."/>
            <person name="Liu W.-T."/>
            <person name="Woyke T."/>
        </authorList>
    </citation>
    <scope>NUCLEOTIDE SEQUENCE [LARGE SCALE GENOMIC DNA]</scope>
    <source>
        <strain evidence="4">DSM 22288 / NBRC 105244 / SMSP</strain>
    </source>
</reference>
<keyword evidence="2" id="KW-0472">Membrane</keyword>
<gene>
    <name evidence="3" type="ordered locus">Metfor_2352</name>
</gene>
<organism evidence="3 4">
    <name type="scientific">Methanoregula formicica (strain DSM 22288 / NBRC 105244 / SMSP)</name>
    <dbReference type="NCBI Taxonomy" id="593750"/>
    <lineage>
        <taxon>Archaea</taxon>
        <taxon>Methanobacteriati</taxon>
        <taxon>Methanobacteriota</taxon>
        <taxon>Stenosarchaea group</taxon>
        <taxon>Methanomicrobia</taxon>
        <taxon>Methanomicrobiales</taxon>
        <taxon>Methanoregulaceae</taxon>
        <taxon>Methanoregula</taxon>
    </lineage>
</organism>
<dbReference type="HOGENOM" id="CLU_1275314_0_0_2"/>
<dbReference type="GeneID" id="14309744"/>
<evidence type="ECO:0000256" key="1">
    <source>
        <dbReference type="SAM" id="MobiDB-lite"/>
    </source>
</evidence>
<protein>
    <submittedName>
        <fullName evidence="3">Uncharacterized protein</fullName>
    </submittedName>
</protein>
<reference evidence="3 4" key="2">
    <citation type="journal article" date="2014" name="Genome Announc.">
        <title>Complete Genome Sequence of Methanoregula formicica SMSPT, a Mesophilic Hydrogenotrophic Methanogen Isolated from a Methanogenic Upflow Anaerobic Sludge Blanket Reactor.</title>
        <authorList>
            <person name="Yamamoto K."/>
            <person name="Tamaki H."/>
            <person name="Cadillo-Quiroz H."/>
            <person name="Imachi H."/>
            <person name="Kyrpides N."/>
            <person name="Woyke T."/>
            <person name="Goodwin L."/>
            <person name="Zinder S.H."/>
            <person name="Kamagata Y."/>
            <person name="Liu W.T."/>
        </authorList>
    </citation>
    <scope>NUCLEOTIDE SEQUENCE [LARGE SCALE GENOMIC DNA]</scope>
    <source>
        <strain evidence="4">DSM 22288 / NBRC 105244 / SMSP</strain>
    </source>
</reference>
<evidence type="ECO:0000313" key="3">
    <source>
        <dbReference type="EMBL" id="AGB03356.1"/>
    </source>
</evidence>
<dbReference type="OrthoDB" id="118404at2157"/>
<keyword evidence="2" id="KW-1133">Transmembrane helix</keyword>
<keyword evidence="2" id="KW-0812">Transmembrane</keyword>
<dbReference type="InParanoid" id="L0HHV7"/>